<keyword evidence="2" id="KW-1185">Reference proteome</keyword>
<dbReference type="Proteomes" id="UP000192739">
    <property type="component" value="Unassembled WGS sequence"/>
</dbReference>
<evidence type="ECO:0000313" key="1">
    <source>
        <dbReference type="EMBL" id="ORA96876.1"/>
    </source>
</evidence>
<sequence>MNRAVHGRRLASPVRLTLAVQLGTALDGAWWPRTASIPRELPELLDALSARLGEITAIRVNWSSLEGAPDLDALNCLKVIPFRSLAHQRLMAVSGSQASAKLLIVPCRTSSALAITVMRQAATLPIFPVELGTREFQTGRDIIEAVRTAAAVPVAPELDSTIDSGAVGQSS</sequence>
<organism evidence="1 2">
    <name type="scientific">Mycobacterium intermedium</name>
    <dbReference type="NCBI Taxonomy" id="28445"/>
    <lineage>
        <taxon>Bacteria</taxon>
        <taxon>Bacillati</taxon>
        <taxon>Actinomycetota</taxon>
        <taxon>Actinomycetes</taxon>
        <taxon>Mycobacteriales</taxon>
        <taxon>Mycobacteriaceae</taxon>
        <taxon>Mycobacterium</taxon>
        <taxon>Mycobacterium simiae complex</taxon>
    </lineage>
</organism>
<name>A0A1E3RWW3_MYCIE</name>
<accession>A0A1E3RWW3</accession>
<proteinExistence type="predicted"/>
<comment type="caution">
    <text evidence="1">The sequence shown here is derived from an EMBL/GenBank/DDBJ whole genome shotgun (WGS) entry which is preliminary data.</text>
</comment>
<dbReference type="Pfam" id="PF19457">
    <property type="entry name" value="DUF5994"/>
    <property type="match status" value="1"/>
</dbReference>
<dbReference type="OrthoDB" id="3785441at2"/>
<protein>
    <submittedName>
        <fullName evidence="1">Uncharacterized protein</fullName>
    </submittedName>
</protein>
<dbReference type="InterPro" id="IPR046036">
    <property type="entry name" value="DUF5994"/>
</dbReference>
<evidence type="ECO:0000313" key="2">
    <source>
        <dbReference type="Proteomes" id="UP000192739"/>
    </source>
</evidence>
<dbReference type="AlphaFoldDB" id="A0A1E3RWW3"/>
<gene>
    <name evidence="1" type="ORF">BST27_23895</name>
</gene>
<dbReference type="EMBL" id="MVHT01000085">
    <property type="protein sequence ID" value="ORA96876.1"/>
    <property type="molecule type" value="Genomic_DNA"/>
</dbReference>
<reference evidence="1 2" key="1">
    <citation type="submission" date="2017-02" db="EMBL/GenBank/DDBJ databases">
        <title>The new phylogeny of genus Mycobacterium.</title>
        <authorList>
            <person name="Tortoli E."/>
            <person name="Trovato A."/>
            <person name="Cirillo D.M."/>
        </authorList>
    </citation>
    <scope>NUCLEOTIDE SEQUENCE [LARGE SCALE GENOMIC DNA]</scope>
    <source>
        <strain evidence="1 2">DSM 44049</strain>
    </source>
</reference>